<keyword evidence="4 7" id="KW-1133">Transmembrane helix</keyword>
<dbReference type="GO" id="GO:0005886">
    <property type="term" value="C:plasma membrane"/>
    <property type="evidence" value="ECO:0007669"/>
    <property type="project" value="UniProtKB-SubCell"/>
</dbReference>
<keyword evidence="10" id="KW-1185">Reference proteome</keyword>
<organism evidence="9 10">
    <name type="scientific">Methanolobus vulcani</name>
    <dbReference type="NCBI Taxonomy" id="38026"/>
    <lineage>
        <taxon>Archaea</taxon>
        <taxon>Methanobacteriati</taxon>
        <taxon>Methanobacteriota</taxon>
        <taxon>Stenosarchaea group</taxon>
        <taxon>Methanomicrobia</taxon>
        <taxon>Methanosarcinales</taxon>
        <taxon>Methanosarcinaceae</taxon>
        <taxon>Methanolobus</taxon>
    </lineage>
</organism>
<feature type="transmembrane region" description="Helical" evidence="7">
    <location>
        <begin position="455"/>
        <end position="474"/>
    </location>
</feature>
<feature type="transmembrane region" description="Helical" evidence="7">
    <location>
        <begin position="324"/>
        <end position="346"/>
    </location>
</feature>
<comment type="subcellular location">
    <subcellularLocation>
        <location evidence="1">Cell membrane</location>
        <topology evidence="1">Multi-pass membrane protein</topology>
    </subcellularLocation>
</comment>
<name>A0A7Z8KNE7_9EURY</name>
<sequence length="734" mass="81621">MTEIKESSELTENVPEDIIEDIEEGNISAENQTVQEPASTDKKGKKKQRSNKSKSSFDPDQYMKKVSIYVDILKKIPYVLLGDKIKARKESYENLQKQLNQARIPISHEMYISNAIFYSLVAGIAGALIGLFLTYTVIVLVGLPDQLTNITFSPRMSWLLSFKELFVGVFITGIFIVGMGGIVYALFMLLPGFQASERKAKIDMQLPYAVTFMYALSKGGMNIIDVFRALARSEDTYGEVSKEIDSIVRDMDYFGHDLRTALSSASETTPSDRFQDLIYNLLTVIDSGGNIPNYFRDKSEQYLVKAEVDQKGFLETLGLLAESYVTAFVAGPLFIIIMGVMMAVMGSGTSTMVYAIIYAVLPIGSIMFVVMISIITPTEMGEPKLLPTNETLDHGIPDVPGNLEQAYDENGELIDETEEKIRNRGYFEGFIKSKKFLALKNIAMNPLKPMLKEPLTTLAITIPVALLVIILPILMDMNKIRDTAYFIDFIDDMIVLALFIVIVPLSIFHEIKARRKRKLENSFPDFMKKLASTNETGMTLRDSIRLMAKSDTDSLSKEIKKIWRDIFWGLEINDALIRFANRLRTQVVTRSLSLVTKANESSGDIGEVLLVAARDAASEQGMKRERGMSMMIYIVIIYISFLVFVGVIFVISTTFLTEMAAAGEQMAASGSSSGGFLGSFDLEAYTRLFKHASIIQGLSSGLMAGAMGEGNVMSGLKHSTIMMAIGYVIFTLFV</sequence>
<dbReference type="Proteomes" id="UP000319335">
    <property type="component" value="Unassembled WGS sequence"/>
</dbReference>
<feature type="transmembrane region" description="Helical" evidence="7">
    <location>
        <begin position="352"/>
        <end position="375"/>
    </location>
</feature>
<feature type="region of interest" description="Disordered" evidence="6">
    <location>
        <begin position="1"/>
        <end position="58"/>
    </location>
</feature>
<keyword evidence="2" id="KW-1003">Cell membrane</keyword>
<feature type="compositionally biased region" description="Polar residues" evidence="6">
    <location>
        <begin position="28"/>
        <end position="38"/>
    </location>
</feature>
<dbReference type="InterPro" id="IPR056569">
    <property type="entry name" value="ArlJ-like"/>
</dbReference>
<feature type="compositionally biased region" description="Acidic residues" evidence="6">
    <location>
        <begin position="14"/>
        <end position="24"/>
    </location>
</feature>
<dbReference type="InterPro" id="IPR042094">
    <property type="entry name" value="T2SS_GspF_sf"/>
</dbReference>
<gene>
    <name evidence="9" type="ORF">FKV42_10915</name>
</gene>
<feature type="transmembrane region" description="Helical" evidence="7">
    <location>
        <begin position="486"/>
        <end position="508"/>
    </location>
</feature>
<evidence type="ECO:0000313" key="10">
    <source>
        <dbReference type="Proteomes" id="UP000319335"/>
    </source>
</evidence>
<evidence type="ECO:0000313" key="9">
    <source>
        <dbReference type="EMBL" id="TQD24435.1"/>
    </source>
</evidence>
<feature type="transmembrane region" description="Helical" evidence="7">
    <location>
        <begin position="715"/>
        <end position="733"/>
    </location>
</feature>
<accession>A0A7Z8KNE7</accession>
<keyword evidence="5 7" id="KW-0472">Membrane</keyword>
<dbReference type="InterPro" id="IPR018076">
    <property type="entry name" value="T2SS_GspF_dom"/>
</dbReference>
<feature type="transmembrane region" description="Helical" evidence="7">
    <location>
        <begin position="630"/>
        <end position="651"/>
    </location>
</feature>
<evidence type="ECO:0000256" key="2">
    <source>
        <dbReference type="ARBA" id="ARBA00022475"/>
    </source>
</evidence>
<evidence type="ECO:0000256" key="1">
    <source>
        <dbReference type="ARBA" id="ARBA00004651"/>
    </source>
</evidence>
<proteinExistence type="predicted"/>
<evidence type="ECO:0000256" key="6">
    <source>
        <dbReference type="SAM" id="MobiDB-lite"/>
    </source>
</evidence>
<dbReference type="EMBL" id="VIAQ01000017">
    <property type="protein sequence ID" value="TQD24435.1"/>
    <property type="molecule type" value="Genomic_DNA"/>
</dbReference>
<evidence type="ECO:0000256" key="3">
    <source>
        <dbReference type="ARBA" id="ARBA00022692"/>
    </source>
</evidence>
<feature type="transmembrane region" description="Helical" evidence="7">
    <location>
        <begin position="115"/>
        <end position="143"/>
    </location>
</feature>
<feature type="compositionally biased region" description="Basic residues" evidence="6">
    <location>
        <begin position="43"/>
        <end position="52"/>
    </location>
</feature>
<reference evidence="9 10" key="1">
    <citation type="submission" date="2019-06" db="EMBL/GenBank/DDBJ databases">
        <title>Draft genome sequence of Methanolobus vulcani B1d.</title>
        <authorList>
            <person name="Creighbaum A.J."/>
            <person name="Ticak T."/>
            <person name="Hariraju D."/>
            <person name="Arivett B.A."/>
            <person name="Ferguson D.J.Jr."/>
        </authorList>
    </citation>
    <scope>NUCLEOTIDE SEQUENCE [LARGE SCALE GENOMIC DNA]</scope>
    <source>
        <strain evidence="9 10">B1d</strain>
    </source>
</reference>
<comment type="caution">
    <text evidence="9">The sequence shown here is derived from an EMBL/GenBank/DDBJ whole genome shotgun (WGS) entry which is preliminary data.</text>
</comment>
<protein>
    <submittedName>
        <fullName evidence="9">Secretion system protein</fullName>
    </submittedName>
</protein>
<feature type="domain" description="Type II secretion system protein GspF" evidence="8">
    <location>
        <begin position="526"/>
        <end position="651"/>
    </location>
</feature>
<keyword evidence="3 7" id="KW-0812">Transmembrane</keyword>
<feature type="domain" description="Type II secretion system protein GspF" evidence="8">
    <location>
        <begin position="211"/>
        <end position="338"/>
    </location>
</feature>
<dbReference type="PANTHER" id="PTHR35402:SF1">
    <property type="entry name" value="TYPE II SECRETION SYSTEM PROTEIN GSPF DOMAIN-CONTAINING PROTEIN"/>
    <property type="match status" value="1"/>
</dbReference>
<dbReference type="AlphaFoldDB" id="A0A7Z8KNE7"/>
<dbReference type="PANTHER" id="PTHR35402">
    <property type="entry name" value="INTEGRAL MEMBRANE PROTEIN-RELATED"/>
    <property type="match status" value="1"/>
</dbReference>
<dbReference type="Pfam" id="PF00482">
    <property type="entry name" value="T2SSF"/>
    <property type="match status" value="2"/>
</dbReference>
<evidence type="ECO:0000256" key="5">
    <source>
        <dbReference type="ARBA" id="ARBA00023136"/>
    </source>
</evidence>
<evidence type="ECO:0000256" key="4">
    <source>
        <dbReference type="ARBA" id="ARBA00022989"/>
    </source>
</evidence>
<evidence type="ECO:0000256" key="7">
    <source>
        <dbReference type="SAM" id="Phobius"/>
    </source>
</evidence>
<evidence type="ECO:0000259" key="8">
    <source>
        <dbReference type="Pfam" id="PF00482"/>
    </source>
</evidence>
<feature type="transmembrane region" description="Helical" evidence="7">
    <location>
        <begin position="165"/>
        <end position="190"/>
    </location>
</feature>
<dbReference type="Gene3D" id="1.20.81.30">
    <property type="entry name" value="Type II secretion system (T2SS), domain F"/>
    <property type="match status" value="1"/>
</dbReference>
<dbReference type="RefSeq" id="WP_154810290.1">
    <property type="nucleotide sequence ID" value="NZ_VIAQ01000017.1"/>
</dbReference>